<accession>A0AAI8VUX1</accession>
<dbReference type="InterPro" id="IPR029063">
    <property type="entry name" value="SAM-dependent_MTases_sf"/>
</dbReference>
<dbReference type="AlphaFoldDB" id="A0AAI8VUX1"/>
<gene>
    <name evidence="1" type="ORF">LECACI_7A000288</name>
</gene>
<keyword evidence="2" id="KW-1185">Reference proteome</keyword>
<dbReference type="EMBL" id="CAVMBE010000001">
    <property type="protein sequence ID" value="CAK3759998.1"/>
    <property type="molecule type" value="Genomic_DNA"/>
</dbReference>
<sequence length="318" mass="36422">MSRVPITSLLAPDTPSVERFTLHGRTYCKFQDEVYNFPADDTEFERLDIMHHLIYLVALNKQLHLATLRSSPRRILDVGFGTGFWMFDIEKMYPSAEVIGIDLENQIGANPGRTGCIFKAPVDFNSSPWPIEDASVDLVHMAQLCGCVADWQQQYGKAYRCLRPGTGQIEHVEVDWTPRTHESHYPAAAIDVHNWWYWMCQASSQSGKPMAYREDTEDLLEHAGFVDVAHKRIRVPLFVHSARKDQREWALAHGYQVAMGHEETESFTGLSMLLFTRYLNFSPAQVLEVCNRVKGVIGQKDLPLYINLHVWTARRPQS</sequence>
<organism evidence="1 2">
    <name type="scientific">Lecanosticta acicola</name>
    <dbReference type="NCBI Taxonomy" id="111012"/>
    <lineage>
        <taxon>Eukaryota</taxon>
        <taxon>Fungi</taxon>
        <taxon>Dikarya</taxon>
        <taxon>Ascomycota</taxon>
        <taxon>Pezizomycotina</taxon>
        <taxon>Dothideomycetes</taxon>
        <taxon>Dothideomycetidae</taxon>
        <taxon>Mycosphaerellales</taxon>
        <taxon>Mycosphaerellaceae</taxon>
        <taxon>Lecanosticta</taxon>
    </lineage>
</organism>
<dbReference type="Proteomes" id="UP001296104">
    <property type="component" value="Unassembled WGS sequence"/>
</dbReference>
<evidence type="ECO:0000313" key="2">
    <source>
        <dbReference type="Proteomes" id="UP001296104"/>
    </source>
</evidence>
<evidence type="ECO:0000313" key="1">
    <source>
        <dbReference type="EMBL" id="CAK3759998.1"/>
    </source>
</evidence>
<keyword evidence="1" id="KW-0489">Methyltransferase</keyword>
<dbReference type="CDD" id="cd02440">
    <property type="entry name" value="AdoMet_MTases"/>
    <property type="match status" value="1"/>
</dbReference>
<keyword evidence="1" id="KW-0808">Transferase</keyword>
<reference evidence="1" key="1">
    <citation type="submission" date="2023-11" db="EMBL/GenBank/DDBJ databases">
        <authorList>
            <person name="Alioto T."/>
            <person name="Alioto T."/>
            <person name="Gomez Garrido J."/>
        </authorList>
    </citation>
    <scope>NUCLEOTIDE SEQUENCE</scope>
</reference>
<dbReference type="GO" id="GO:0032259">
    <property type="term" value="P:methylation"/>
    <property type="evidence" value="ECO:0007669"/>
    <property type="project" value="UniProtKB-KW"/>
</dbReference>
<dbReference type="PANTHER" id="PTHR43591:SF24">
    <property type="entry name" value="2-METHOXY-6-POLYPRENYL-1,4-BENZOQUINOL METHYLASE, MITOCHONDRIAL"/>
    <property type="match status" value="1"/>
</dbReference>
<dbReference type="Gene3D" id="3.40.50.150">
    <property type="entry name" value="Vaccinia Virus protein VP39"/>
    <property type="match status" value="1"/>
</dbReference>
<proteinExistence type="predicted"/>
<name>A0AAI8VUX1_9PEZI</name>
<dbReference type="PANTHER" id="PTHR43591">
    <property type="entry name" value="METHYLTRANSFERASE"/>
    <property type="match status" value="1"/>
</dbReference>
<dbReference type="GO" id="GO:0008168">
    <property type="term" value="F:methyltransferase activity"/>
    <property type="evidence" value="ECO:0007669"/>
    <property type="project" value="UniProtKB-KW"/>
</dbReference>
<protein>
    <submittedName>
        <fullName evidence="1">S-adenosyl-L-methionine-dependent methyltransferase</fullName>
    </submittedName>
</protein>
<dbReference type="Pfam" id="PF13489">
    <property type="entry name" value="Methyltransf_23"/>
    <property type="match status" value="1"/>
</dbReference>
<dbReference type="SUPFAM" id="SSF53335">
    <property type="entry name" value="S-adenosyl-L-methionine-dependent methyltransferases"/>
    <property type="match status" value="1"/>
</dbReference>
<comment type="caution">
    <text evidence="1">The sequence shown here is derived from an EMBL/GenBank/DDBJ whole genome shotgun (WGS) entry which is preliminary data.</text>
</comment>